<evidence type="ECO:0000256" key="1">
    <source>
        <dbReference type="SAM" id="MobiDB-lite"/>
    </source>
</evidence>
<sequence>MSHSHSRPSPGHSFSFMPAVDHSPCSRKRRAPSSSEHAADECRPPSPKRHQPSPSAHRHYQPSPGFWDRLSQVQLSRQALREFDDRTRNCRDRATPAPSSALLLELPEEPDIKRLQRFARRGGPVLTHLRGFALAPFPMSASSGQSLKRSWASSRTRSTKTSKTTPYSGQYEQALIDAHVYPEGHDYDGDDAPVPTNYEDILRHLSAERASLSPSRFTDEDFRQFKRTNAQARSETRMMQKVLLGISGRDDHWKTETDVEFNHIKPFNKDLAAAKPDLYDGVAASKVDKKVRDQLGDLIIPSTNTTNPIAPNFFFEAKSEKGRADVAKKQACHDGAIGARAVHSLQNYGADEVVYDGKAYSFTSYLSQWYGYADYHMTQVKAFAMTSDRETFQKGATYYRNARDLAGAQRESFIEQANRRAAQMPADTPSSTHVSSHTSLSMSVPLEGDSDTSVDELALSPARSKRPRHGSTQTRRSDSVVAAAVPDSQELVDTQSTQDTDTSFRTSRSQRQTPSITRSPTEVTTYQAKLKQKLGRSFERGEQLVFVPDEEWQPATMSGRAALFNDKYNVYWFY</sequence>
<reference evidence="3 4" key="1">
    <citation type="journal article" date="2023" name="Res Sq">
        <title>Genomic and morphological characterization of Knufia obscura isolated from the Mars 2020 spacecraft assembly facility.</title>
        <authorList>
            <person name="Chander A.M."/>
            <person name="Teixeira M.M."/>
            <person name="Singh N.K."/>
            <person name="Williams M.P."/>
            <person name="Parker C.W."/>
            <person name="Leo P."/>
            <person name="Stajich J.E."/>
            <person name="Torok T."/>
            <person name="Tighe S."/>
            <person name="Mason C.E."/>
            <person name="Venkateswaran K."/>
        </authorList>
    </citation>
    <scope>NUCLEOTIDE SEQUENCE [LARGE SCALE GENOMIC DNA]</scope>
    <source>
        <strain evidence="3 4">CCFEE 5817</strain>
    </source>
</reference>
<evidence type="ECO:0000313" key="4">
    <source>
        <dbReference type="Proteomes" id="UP001334248"/>
    </source>
</evidence>
<gene>
    <name evidence="3" type="ORF">PMZ80_011248</name>
</gene>
<feature type="domain" description="DUF7924" evidence="2">
    <location>
        <begin position="250"/>
        <end position="362"/>
    </location>
</feature>
<feature type="region of interest" description="Disordered" evidence="1">
    <location>
        <begin position="417"/>
        <end position="522"/>
    </location>
</feature>
<dbReference type="InterPro" id="IPR057684">
    <property type="entry name" value="DUF7924"/>
</dbReference>
<dbReference type="RefSeq" id="XP_064724611.1">
    <property type="nucleotide sequence ID" value="XM_064879627.1"/>
</dbReference>
<name>A0ABR0R7A7_9EURO</name>
<keyword evidence="4" id="KW-1185">Reference proteome</keyword>
<feature type="compositionally biased region" description="Basic residues" evidence="1">
    <location>
        <begin position="46"/>
        <end position="60"/>
    </location>
</feature>
<feature type="region of interest" description="Disordered" evidence="1">
    <location>
        <begin position="141"/>
        <end position="166"/>
    </location>
</feature>
<dbReference type="EMBL" id="JAVHJV010000034">
    <property type="protein sequence ID" value="KAK5936521.1"/>
    <property type="molecule type" value="Genomic_DNA"/>
</dbReference>
<proteinExistence type="predicted"/>
<protein>
    <recommendedName>
        <fullName evidence="2">DUF7924 domain-containing protein</fullName>
    </recommendedName>
</protein>
<feature type="compositionally biased region" description="Low complexity" evidence="1">
    <location>
        <begin position="7"/>
        <end position="16"/>
    </location>
</feature>
<feature type="compositionally biased region" description="Low complexity" evidence="1">
    <location>
        <begin position="493"/>
        <end position="519"/>
    </location>
</feature>
<evidence type="ECO:0000313" key="3">
    <source>
        <dbReference type="EMBL" id="KAK5936521.1"/>
    </source>
</evidence>
<feature type="compositionally biased region" description="Low complexity" evidence="1">
    <location>
        <begin position="148"/>
        <end position="165"/>
    </location>
</feature>
<dbReference type="Proteomes" id="UP001334248">
    <property type="component" value="Unassembled WGS sequence"/>
</dbReference>
<dbReference type="Pfam" id="PF25545">
    <property type="entry name" value="DUF7924"/>
    <property type="match status" value="1"/>
</dbReference>
<accession>A0ABR0R7A7</accession>
<evidence type="ECO:0000259" key="2">
    <source>
        <dbReference type="Pfam" id="PF25545"/>
    </source>
</evidence>
<feature type="compositionally biased region" description="Low complexity" evidence="1">
    <location>
        <begin position="429"/>
        <end position="446"/>
    </location>
</feature>
<feature type="region of interest" description="Disordered" evidence="1">
    <location>
        <begin position="1"/>
        <end position="66"/>
    </location>
</feature>
<comment type="caution">
    <text evidence="3">The sequence shown here is derived from an EMBL/GenBank/DDBJ whole genome shotgun (WGS) entry which is preliminary data.</text>
</comment>
<dbReference type="GeneID" id="90004697"/>
<organism evidence="3 4">
    <name type="scientific">Knufia obscura</name>
    <dbReference type="NCBI Taxonomy" id="1635080"/>
    <lineage>
        <taxon>Eukaryota</taxon>
        <taxon>Fungi</taxon>
        <taxon>Dikarya</taxon>
        <taxon>Ascomycota</taxon>
        <taxon>Pezizomycotina</taxon>
        <taxon>Eurotiomycetes</taxon>
        <taxon>Chaetothyriomycetidae</taxon>
        <taxon>Chaetothyriales</taxon>
        <taxon>Trichomeriaceae</taxon>
        <taxon>Knufia</taxon>
    </lineage>
</organism>